<keyword evidence="4" id="KW-1185">Reference proteome</keyword>
<keyword evidence="3" id="KW-0670">Pyruvate</keyword>
<evidence type="ECO:0000259" key="2">
    <source>
        <dbReference type="Pfam" id="PF01326"/>
    </source>
</evidence>
<evidence type="ECO:0000313" key="3">
    <source>
        <dbReference type="EMBL" id="MDQ0532924.1"/>
    </source>
</evidence>
<sequence length="599" mass="61759">MAPDSIPYAPLPPDGLTAKTVPVGPVAALAGAVTGAAVGAVSGAVAIDPAADELVVAFGPGLRAAADPERLGNKGARLVEMAALGIPVPPGFVIAAEAGRRLDAGQALPEALQRRIGAAVADLEARIGARFGDPGDPLLLSVRSGAAVSMPGMMDSILNLGLNDRTVEGLAARSGDERFAWDCYRRLVQCFGCVVMGVPGHRFEALLDEHKDGHGILRDAEMGADDWRALLPRYFRLIETRCGRPFPQEPAEQLRAAVAAVFGSWMNPRAAAYRSLHDIPDDLGTAVTVQAMVFGNRGPDSGTGVLFTRDPSTGAPGLCGEFLADAQGEDVVSGTCDPDPLSAAEGEDAATGAGRSLEVRMPSVYAELRAVAGRLEREFGDMQDIEFTVDGGRLFILQSRSGKRSSEASVRIAVDLADEGVITRAQAVGRVDPQSLDELLRPAVAPDSSASALAIGLPASPGAVTGHAAFTTEDAVRMARGGTPVLLCRPETSPEDIRGMQAAVGVVTARGGFTSHAATVARGMGRPCVCGARTLRIDPERGEMTVGAVTVRTGDLLTIDGASGAVLLGAVPLRRPQPDGAVGRLLDWARACGGTAAAG</sequence>
<dbReference type="InterPro" id="IPR013815">
    <property type="entry name" value="ATP_grasp_subdomain_1"/>
</dbReference>
<dbReference type="EC" id="2.7.9.1" evidence="3"/>
<dbReference type="Pfam" id="PF01326">
    <property type="entry name" value="PPDK_N"/>
    <property type="match status" value="2"/>
</dbReference>
<feature type="domain" description="Pyruvate phosphate dikinase AMP/ATP-binding" evidence="2">
    <location>
        <begin position="108"/>
        <end position="342"/>
    </location>
</feature>
<comment type="caution">
    <text evidence="3">The sequence shown here is derived from an EMBL/GenBank/DDBJ whole genome shotgun (WGS) entry which is preliminary data.</text>
</comment>
<dbReference type="Gene3D" id="1.10.189.10">
    <property type="entry name" value="Pyruvate Phosphate Dikinase, domain 2"/>
    <property type="match status" value="1"/>
</dbReference>
<evidence type="ECO:0000259" key="1">
    <source>
        <dbReference type="Pfam" id="PF00391"/>
    </source>
</evidence>
<accession>A0ABU0MHR5</accession>
<feature type="domain" description="PEP-utilising enzyme mobile" evidence="1">
    <location>
        <begin position="484"/>
        <end position="564"/>
    </location>
</feature>
<dbReference type="InterPro" id="IPR002192">
    <property type="entry name" value="PPDK_AMP/ATP-bd"/>
</dbReference>
<dbReference type="SUPFAM" id="SSF56059">
    <property type="entry name" value="Glutathione synthetase ATP-binding domain-like"/>
    <property type="match status" value="1"/>
</dbReference>
<dbReference type="Gene3D" id="3.30.1490.20">
    <property type="entry name" value="ATP-grasp fold, A domain"/>
    <property type="match status" value="1"/>
</dbReference>
<proteinExistence type="predicted"/>
<dbReference type="Pfam" id="PF00391">
    <property type="entry name" value="PEP-utilizers"/>
    <property type="match status" value="1"/>
</dbReference>
<dbReference type="Gene3D" id="3.30.470.20">
    <property type="entry name" value="ATP-grasp fold, B domain"/>
    <property type="match status" value="1"/>
</dbReference>
<dbReference type="EMBL" id="JAUSVU010000004">
    <property type="protein sequence ID" value="MDQ0532924.1"/>
    <property type="molecule type" value="Genomic_DNA"/>
</dbReference>
<reference evidence="3 4" key="1">
    <citation type="submission" date="2023-07" db="EMBL/GenBank/DDBJ databases">
        <title>Genomic Encyclopedia of Type Strains, Phase IV (KMG-IV): sequencing the most valuable type-strain genomes for metagenomic binning, comparative biology and taxonomic classification.</title>
        <authorList>
            <person name="Goeker M."/>
        </authorList>
    </citation>
    <scope>NUCLEOTIDE SEQUENCE [LARGE SCALE GENOMIC DNA]</scope>
    <source>
        <strain evidence="3 4">DSM 19922</strain>
    </source>
</reference>
<dbReference type="InterPro" id="IPR008279">
    <property type="entry name" value="PEP-util_enz_mobile_dom"/>
</dbReference>
<dbReference type="Gene3D" id="3.50.30.10">
    <property type="entry name" value="Phosphohistidine domain"/>
    <property type="match status" value="1"/>
</dbReference>
<feature type="domain" description="Pyruvate phosphate dikinase AMP/ATP-binding" evidence="2">
    <location>
        <begin position="366"/>
        <end position="415"/>
    </location>
</feature>
<keyword evidence="3" id="KW-0808">Transferase</keyword>
<name>A0ABU0MHR5_9PROT</name>
<dbReference type="GO" id="GO:0050242">
    <property type="term" value="F:pyruvate, phosphate dikinase activity"/>
    <property type="evidence" value="ECO:0007669"/>
    <property type="project" value="UniProtKB-EC"/>
</dbReference>
<dbReference type="PANTHER" id="PTHR22931:SF9">
    <property type="entry name" value="PYRUVATE, PHOSPHATE DIKINASE 1, CHLOROPLASTIC"/>
    <property type="match status" value="1"/>
</dbReference>
<dbReference type="Gene3D" id="1.20.80.30">
    <property type="match status" value="1"/>
</dbReference>
<organism evidence="3 4">
    <name type="scientific">Azospirillum picis</name>
    <dbReference type="NCBI Taxonomy" id="488438"/>
    <lineage>
        <taxon>Bacteria</taxon>
        <taxon>Pseudomonadati</taxon>
        <taxon>Pseudomonadota</taxon>
        <taxon>Alphaproteobacteria</taxon>
        <taxon>Rhodospirillales</taxon>
        <taxon>Azospirillaceae</taxon>
        <taxon>Azospirillum</taxon>
    </lineage>
</organism>
<protein>
    <submittedName>
        <fullName evidence="3">Pyruvate,orthophosphate dikinase</fullName>
        <ecNumber evidence="3">2.7.9.1</ecNumber>
    </submittedName>
</protein>
<dbReference type="InterPro" id="IPR010121">
    <property type="entry name" value="Pyruvate_phosphate_dikinase"/>
</dbReference>
<dbReference type="NCBIfam" id="NF004531">
    <property type="entry name" value="PRK05878.1"/>
    <property type="match status" value="1"/>
</dbReference>
<dbReference type="RefSeq" id="WP_246512889.1">
    <property type="nucleotide sequence ID" value="NZ_JAGINO010000004.1"/>
</dbReference>
<dbReference type="SUPFAM" id="SSF52009">
    <property type="entry name" value="Phosphohistidine domain"/>
    <property type="match status" value="1"/>
</dbReference>
<dbReference type="Proteomes" id="UP001244552">
    <property type="component" value="Unassembled WGS sequence"/>
</dbReference>
<dbReference type="InterPro" id="IPR036637">
    <property type="entry name" value="Phosphohistidine_dom_sf"/>
</dbReference>
<dbReference type="PANTHER" id="PTHR22931">
    <property type="entry name" value="PHOSPHOENOLPYRUVATE DIKINASE-RELATED"/>
    <property type="match status" value="1"/>
</dbReference>
<evidence type="ECO:0000313" key="4">
    <source>
        <dbReference type="Proteomes" id="UP001244552"/>
    </source>
</evidence>
<gene>
    <name evidence="3" type="ORF">QO018_001771</name>
</gene>